<feature type="domain" description="Enhancer of polycomb-like N-terminal" evidence="10">
    <location>
        <begin position="14"/>
        <end position="159"/>
    </location>
</feature>
<evidence type="ECO:0000259" key="10">
    <source>
        <dbReference type="Pfam" id="PF10513"/>
    </source>
</evidence>
<evidence type="ECO:0000256" key="6">
    <source>
        <dbReference type="ARBA" id="ARBA00025513"/>
    </source>
</evidence>
<keyword evidence="8" id="KW-0175">Coiled coil</keyword>
<dbReference type="STRING" id="683960.A0A1E3P2J0"/>
<evidence type="ECO:0000256" key="4">
    <source>
        <dbReference type="ARBA" id="ARBA00023163"/>
    </source>
</evidence>
<keyword evidence="12" id="KW-1185">Reference proteome</keyword>
<accession>A0A1E3P2J0</accession>
<dbReference type="GO" id="GO:0005634">
    <property type="term" value="C:nucleus"/>
    <property type="evidence" value="ECO:0007669"/>
    <property type="project" value="UniProtKB-SubCell"/>
</dbReference>
<dbReference type="GO" id="GO:0032777">
    <property type="term" value="C:piccolo histone acetyltransferase complex"/>
    <property type="evidence" value="ECO:0007669"/>
    <property type="project" value="EnsemblFungi"/>
</dbReference>
<dbReference type="InterPro" id="IPR024943">
    <property type="entry name" value="Enhancer_polycomb"/>
</dbReference>
<dbReference type="GO" id="GO:0006281">
    <property type="term" value="P:DNA repair"/>
    <property type="evidence" value="ECO:0007669"/>
    <property type="project" value="EnsemblFungi"/>
</dbReference>
<protein>
    <recommendedName>
        <fullName evidence="7">Enhancer of polycomb-like protein</fullName>
    </recommendedName>
</protein>
<gene>
    <name evidence="11" type="ORF">WICANDRAFT_56207</name>
</gene>
<dbReference type="GO" id="GO:0035267">
    <property type="term" value="C:NuA4 histone acetyltransferase complex"/>
    <property type="evidence" value="ECO:0007669"/>
    <property type="project" value="EnsemblFungi"/>
</dbReference>
<dbReference type="GO" id="GO:0016239">
    <property type="term" value="P:positive regulation of macroautophagy"/>
    <property type="evidence" value="ECO:0007669"/>
    <property type="project" value="EnsemblFungi"/>
</dbReference>
<dbReference type="GeneID" id="30200021"/>
<feature type="coiled-coil region" evidence="8">
    <location>
        <begin position="309"/>
        <end position="338"/>
    </location>
</feature>
<feature type="region of interest" description="Disordered" evidence="9">
    <location>
        <begin position="675"/>
        <end position="752"/>
    </location>
</feature>
<keyword evidence="5 7" id="KW-0539">Nucleus</keyword>
<evidence type="ECO:0000256" key="1">
    <source>
        <dbReference type="ARBA" id="ARBA00004123"/>
    </source>
</evidence>
<evidence type="ECO:0000256" key="9">
    <source>
        <dbReference type="SAM" id="MobiDB-lite"/>
    </source>
</evidence>
<feature type="compositionally biased region" description="Polar residues" evidence="9">
    <location>
        <begin position="694"/>
        <end position="752"/>
    </location>
</feature>
<keyword evidence="4 7" id="KW-0804">Transcription</keyword>
<evidence type="ECO:0000256" key="5">
    <source>
        <dbReference type="ARBA" id="ARBA00023242"/>
    </source>
</evidence>
<dbReference type="EMBL" id="KV454211">
    <property type="protein sequence ID" value="ODQ59470.1"/>
    <property type="molecule type" value="Genomic_DNA"/>
</dbReference>
<name>A0A1E3P2J0_WICAA</name>
<evidence type="ECO:0000313" key="12">
    <source>
        <dbReference type="Proteomes" id="UP000094112"/>
    </source>
</evidence>
<keyword evidence="3 7" id="KW-0805">Transcription regulation</keyword>
<dbReference type="OrthoDB" id="435275at2759"/>
<reference evidence="11 12" key="1">
    <citation type="journal article" date="2016" name="Proc. Natl. Acad. Sci. U.S.A.">
        <title>Comparative genomics of biotechnologically important yeasts.</title>
        <authorList>
            <person name="Riley R."/>
            <person name="Haridas S."/>
            <person name="Wolfe K.H."/>
            <person name="Lopes M.R."/>
            <person name="Hittinger C.T."/>
            <person name="Goeker M."/>
            <person name="Salamov A.A."/>
            <person name="Wisecaver J.H."/>
            <person name="Long T.M."/>
            <person name="Calvey C.H."/>
            <person name="Aerts A.L."/>
            <person name="Barry K.W."/>
            <person name="Choi C."/>
            <person name="Clum A."/>
            <person name="Coughlan A.Y."/>
            <person name="Deshpande S."/>
            <person name="Douglass A.P."/>
            <person name="Hanson S.J."/>
            <person name="Klenk H.-P."/>
            <person name="LaButti K.M."/>
            <person name="Lapidus A."/>
            <person name="Lindquist E.A."/>
            <person name="Lipzen A.M."/>
            <person name="Meier-Kolthoff J.P."/>
            <person name="Ohm R.A."/>
            <person name="Otillar R.P."/>
            <person name="Pangilinan J.L."/>
            <person name="Peng Y."/>
            <person name="Rokas A."/>
            <person name="Rosa C.A."/>
            <person name="Scheuner C."/>
            <person name="Sibirny A.A."/>
            <person name="Slot J.C."/>
            <person name="Stielow J.B."/>
            <person name="Sun H."/>
            <person name="Kurtzman C.P."/>
            <person name="Blackwell M."/>
            <person name="Grigoriev I.V."/>
            <person name="Jeffries T.W."/>
        </authorList>
    </citation>
    <scope>NUCLEOTIDE SEQUENCE [LARGE SCALE GENOMIC DNA]</scope>
    <source>
        <strain evidence="12">ATCC 58044 / CBS 1984 / NCYC 433 / NRRL Y-366-8</strain>
    </source>
</reference>
<evidence type="ECO:0000256" key="2">
    <source>
        <dbReference type="ARBA" id="ARBA00008035"/>
    </source>
</evidence>
<proteinExistence type="inferred from homology"/>
<organism evidence="11 12">
    <name type="scientific">Wickerhamomyces anomalus (strain ATCC 58044 / CBS 1984 / NCYC 433 / NRRL Y-366-8)</name>
    <name type="common">Yeast</name>
    <name type="synonym">Hansenula anomala</name>
    <dbReference type="NCBI Taxonomy" id="683960"/>
    <lineage>
        <taxon>Eukaryota</taxon>
        <taxon>Fungi</taxon>
        <taxon>Dikarya</taxon>
        <taxon>Ascomycota</taxon>
        <taxon>Saccharomycotina</taxon>
        <taxon>Saccharomycetes</taxon>
        <taxon>Phaffomycetales</taxon>
        <taxon>Wickerhamomycetaceae</taxon>
        <taxon>Wickerhamomyces</taxon>
    </lineage>
</organism>
<dbReference type="GO" id="GO:0000786">
    <property type="term" value="C:nucleosome"/>
    <property type="evidence" value="ECO:0007669"/>
    <property type="project" value="EnsemblFungi"/>
</dbReference>
<dbReference type="Proteomes" id="UP000094112">
    <property type="component" value="Unassembled WGS sequence"/>
</dbReference>
<comment type="function">
    <text evidence="6">Component of the NuA4 histone acetyltransferase complex which is involved in transcriptional activation of selected genes principally by acetylation of nucleosomal histone H4 and H2A. The NuA4 complex is also involved in DNA repair. Involved in gene silencing by neighboring heterochromatin, blockage of the silencing spreading along the chromosome, and required for cell cycle progression through G2/M.</text>
</comment>
<dbReference type="GO" id="GO:0006357">
    <property type="term" value="P:regulation of transcription by RNA polymerase II"/>
    <property type="evidence" value="ECO:0007669"/>
    <property type="project" value="EnsemblFungi"/>
</dbReference>
<sequence>MVAPLPSSAGNRFRQRKISTKQTLQIFKQSKVSDIDNEDLQQRDLQEIETGVEKNEEDEVHLQKILKNTGITSTAEAYIPTPDASKLWEEASKYYTGQFQQPESYIKSSCQVEDYSGCLYNMDEEDDEFLSKLNKKLISKKIEPLSDDEFETIFYNFEKVISDKQPFLVTDPSQVLPLDEIKMAIVKFDKSSVENINKSLSSELQVHPFVTLFDAKLPNKPRTLEVLVEKYGEDVYEHFKERKIQRGGKSVTPILKFNGEDDSDAYVCFRQRQFRQQRKTRRADTQSSEKLIKLYQELKNTRELVFLVAQRELKRLEALQTEREIFELRCKVKNYKRDLGITDSDEDLVAHKKRKPAPPPPSEATKEELNRKDKKGLSKIGNNANTMEKSKPGQDLTGSDPSQQQFQAYVKLPPSKIPDMELETVQHLLKNKDVSVQKFVEEKLKKRKQTDVGFTNFTDDVYNPFFDLTLSTKDIIDSSHTPYSSITSSFYDVQSLGYIPGIDKYIENGTTPNDHDSFEFNLESGSRFKRPQQSKFVPERFNPFFQQSVNTSDPAFTLRKRIGRYGQVYIDRKSMVKKPEQIEEDEDNEQDVEMLDAKERFEDRWKYDCDLSLMDLNDNEPFSDDPSRLNSISNDTQVIRFGGMLLSKAYETLKEAIMQQRHQLYLQQLQRMQHQAQKNQQAQQNQGQQPKQGTPNGSLNNKQHTPQSQQQPRSNSVNSHGQMRSQQSPPSNTPPAINNKFKNNPTPIKSEH</sequence>
<comment type="subcellular location">
    <subcellularLocation>
        <location evidence="1 7">Nucleus</location>
    </subcellularLocation>
</comment>
<dbReference type="PANTHER" id="PTHR14898">
    <property type="entry name" value="ENHANCER OF POLYCOMB"/>
    <property type="match status" value="1"/>
</dbReference>
<evidence type="ECO:0000256" key="7">
    <source>
        <dbReference type="RuleBase" id="RU361124"/>
    </source>
</evidence>
<dbReference type="Pfam" id="PF10513">
    <property type="entry name" value="EPL1"/>
    <property type="match status" value="1"/>
</dbReference>
<dbReference type="GO" id="GO:0004402">
    <property type="term" value="F:histone acetyltransferase activity"/>
    <property type="evidence" value="ECO:0007669"/>
    <property type="project" value="EnsemblFungi"/>
</dbReference>
<evidence type="ECO:0000313" key="11">
    <source>
        <dbReference type="EMBL" id="ODQ59470.1"/>
    </source>
</evidence>
<dbReference type="AlphaFoldDB" id="A0A1E3P2J0"/>
<comment type="similarity">
    <text evidence="2 7">Belongs to the enhancer of polycomb family.</text>
</comment>
<evidence type="ECO:0000256" key="8">
    <source>
        <dbReference type="SAM" id="Coils"/>
    </source>
</evidence>
<dbReference type="InterPro" id="IPR019542">
    <property type="entry name" value="Enhancer_polycomb-like_N"/>
</dbReference>
<dbReference type="RefSeq" id="XP_019038677.1">
    <property type="nucleotide sequence ID" value="XM_019182775.1"/>
</dbReference>
<evidence type="ECO:0000256" key="3">
    <source>
        <dbReference type="ARBA" id="ARBA00023015"/>
    </source>
</evidence>
<feature type="region of interest" description="Disordered" evidence="9">
    <location>
        <begin position="346"/>
        <end position="402"/>
    </location>
</feature>
<feature type="compositionally biased region" description="Low complexity" evidence="9">
    <location>
        <begin position="675"/>
        <end position="693"/>
    </location>
</feature>